<dbReference type="InterPro" id="IPR037523">
    <property type="entry name" value="VOC_core"/>
</dbReference>
<dbReference type="GO" id="GO:0051213">
    <property type="term" value="F:dioxygenase activity"/>
    <property type="evidence" value="ECO:0007669"/>
    <property type="project" value="UniProtKB-KW"/>
</dbReference>
<protein>
    <submittedName>
        <fullName evidence="2">Catechol 2,3-dioxygenase-like lactoylglutathione lyase family enzyme</fullName>
    </submittedName>
</protein>
<dbReference type="PANTHER" id="PTHR35908:SF1">
    <property type="entry name" value="CONSERVED PROTEIN"/>
    <property type="match status" value="1"/>
</dbReference>
<evidence type="ECO:0000313" key="3">
    <source>
        <dbReference type="Proteomes" id="UP000533598"/>
    </source>
</evidence>
<dbReference type="AlphaFoldDB" id="A0A7W7C4S3"/>
<dbReference type="PANTHER" id="PTHR35908">
    <property type="entry name" value="HYPOTHETICAL FUSION PROTEIN"/>
    <property type="match status" value="1"/>
</dbReference>
<keyword evidence="2" id="KW-0223">Dioxygenase</keyword>
<organism evidence="2 3">
    <name type="scientific">Crossiella cryophila</name>
    <dbReference type="NCBI Taxonomy" id="43355"/>
    <lineage>
        <taxon>Bacteria</taxon>
        <taxon>Bacillati</taxon>
        <taxon>Actinomycetota</taxon>
        <taxon>Actinomycetes</taxon>
        <taxon>Pseudonocardiales</taxon>
        <taxon>Pseudonocardiaceae</taxon>
        <taxon>Crossiella</taxon>
    </lineage>
</organism>
<dbReference type="Gene3D" id="3.10.180.10">
    <property type="entry name" value="2,3-Dihydroxybiphenyl 1,2-Dioxygenase, domain 1"/>
    <property type="match status" value="1"/>
</dbReference>
<dbReference type="GO" id="GO:0016829">
    <property type="term" value="F:lyase activity"/>
    <property type="evidence" value="ECO:0007669"/>
    <property type="project" value="UniProtKB-KW"/>
</dbReference>
<evidence type="ECO:0000259" key="1">
    <source>
        <dbReference type="PROSITE" id="PS51819"/>
    </source>
</evidence>
<evidence type="ECO:0000313" key="2">
    <source>
        <dbReference type="EMBL" id="MBB4674546.1"/>
    </source>
</evidence>
<dbReference type="Proteomes" id="UP000533598">
    <property type="component" value="Unassembled WGS sequence"/>
</dbReference>
<accession>A0A7W7C4S3</accession>
<dbReference type="PROSITE" id="PS51819">
    <property type="entry name" value="VOC"/>
    <property type="match status" value="1"/>
</dbReference>
<dbReference type="EMBL" id="JACHMH010000001">
    <property type="protein sequence ID" value="MBB4674546.1"/>
    <property type="molecule type" value="Genomic_DNA"/>
</dbReference>
<sequence>MASGVRIELTAIDCPNPRELAEFYGRLLGWQLIKGREDFLALYDDDGVARLGFQRVQDYRPPTWPTGERPQMLHLDLRVDDLDAEHERTLACGAVVLGEVQGSSKKGWRVYADPAGHPFCLIAD</sequence>
<dbReference type="Pfam" id="PF18029">
    <property type="entry name" value="Glyoxalase_6"/>
    <property type="match status" value="1"/>
</dbReference>
<dbReference type="InterPro" id="IPR029068">
    <property type="entry name" value="Glyas_Bleomycin-R_OHBP_Dase"/>
</dbReference>
<gene>
    <name evidence="2" type="ORF">HNR67_000664</name>
</gene>
<name>A0A7W7C4S3_9PSEU</name>
<proteinExistence type="predicted"/>
<keyword evidence="3" id="KW-1185">Reference proteome</keyword>
<feature type="domain" description="VOC" evidence="1">
    <location>
        <begin position="6"/>
        <end position="124"/>
    </location>
</feature>
<dbReference type="InterPro" id="IPR041581">
    <property type="entry name" value="Glyoxalase_6"/>
</dbReference>
<reference evidence="2 3" key="1">
    <citation type="submission" date="2020-08" db="EMBL/GenBank/DDBJ databases">
        <title>Sequencing the genomes of 1000 actinobacteria strains.</title>
        <authorList>
            <person name="Klenk H.-P."/>
        </authorList>
    </citation>
    <scope>NUCLEOTIDE SEQUENCE [LARGE SCALE GENOMIC DNA]</scope>
    <source>
        <strain evidence="2 3">DSM 44230</strain>
    </source>
</reference>
<dbReference type="CDD" id="cd06587">
    <property type="entry name" value="VOC"/>
    <property type="match status" value="1"/>
</dbReference>
<keyword evidence="2" id="KW-0456">Lyase</keyword>
<keyword evidence="2" id="KW-0560">Oxidoreductase</keyword>
<dbReference type="SUPFAM" id="SSF54593">
    <property type="entry name" value="Glyoxalase/Bleomycin resistance protein/Dihydroxybiphenyl dioxygenase"/>
    <property type="match status" value="1"/>
</dbReference>
<comment type="caution">
    <text evidence="2">The sequence shown here is derived from an EMBL/GenBank/DDBJ whole genome shotgun (WGS) entry which is preliminary data.</text>
</comment>
<dbReference type="RefSeq" id="WP_185000653.1">
    <property type="nucleotide sequence ID" value="NZ_BAAAUI010000003.1"/>
</dbReference>